<evidence type="ECO:0000313" key="4">
    <source>
        <dbReference type="Proteomes" id="UP001056429"/>
    </source>
</evidence>
<sequence>MKVGDNLFIRIDYPIKGASTTSKDYEDHMEFMKNLMRERKVIGGGFKDENGGMIIFECENLNEAKKIASRDPLILRNLYSCTVHEWEVLINNNQYE</sequence>
<keyword evidence="4" id="KW-1185">Reference proteome</keyword>
<reference evidence="3" key="2">
    <citation type="submission" date="2021-04" db="EMBL/GenBank/DDBJ databases">
        <authorList>
            <person name="Dong X."/>
        </authorList>
    </citation>
    <scope>NUCLEOTIDE SEQUENCE</scope>
    <source>
        <strain evidence="3">ZWT</strain>
    </source>
</reference>
<reference evidence="3" key="1">
    <citation type="journal article" date="2021" name="mSystems">
        <title>Bacteria and Archaea Synergistically Convert Glycine Betaine to Biogenic Methane in the Formosa Cold Seep of the South China Sea.</title>
        <authorList>
            <person name="Li L."/>
            <person name="Zhang W."/>
            <person name="Zhang S."/>
            <person name="Song L."/>
            <person name="Sun Q."/>
            <person name="Zhang H."/>
            <person name="Xiang H."/>
            <person name="Dong X."/>
        </authorList>
    </citation>
    <scope>NUCLEOTIDE SEQUENCE</scope>
    <source>
        <strain evidence="3">ZWT</strain>
    </source>
</reference>
<evidence type="ECO:0000313" key="3">
    <source>
        <dbReference type="EMBL" id="MCM1991500.1"/>
    </source>
</evidence>
<dbReference type="RefSeq" id="WP_250860619.1">
    <property type="nucleotide sequence ID" value="NZ_JAGSOJ010000004.1"/>
</dbReference>
<dbReference type="AlphaFoldDB" id="A0A9J6P5G1"/>
<dbReference type="PANTHER" id="PTHR37828:SF1">
    <property type="entry name" value="YCII-RELATED DOMAIN-CONTAINING PROTEIN"/>
    <property type="match status" value="1"/>
</dbReference>
<feature type="domain" description="YCII-related" evidence="2">
    <location>
        <begin position="19"/>
        <end position="85"/>
    </location>
</feature>
<dbReference type="InterPro" id="IPR005545">
    <property type="entry name" value="YCII"/>
</dbReference>
<dbReference type="Proteomes" id="UP001056429">
    <property type="component" value="Unassembled WGS sequence"/>
</dbReference>
<organism evidence="3 4">
    <name type="scientific">Oceanirhabdus seepicola</name>
    <dbReference type="NCBI Taxonomy" id="2828781"/>
    <lineage>
        <taxon>Bacteria</taxon>
        <taxon>Bacillati</taxon>
        <taxon>Bacillota</taxon>
        <taxon>Clostridia</taxon>
        <taxon>Eubacteriales</taxon>
        <taxon>Clostridiaceae</taxon>
        <taxon>Oceanirhabdus</taxon>
    </lineage>
</organism>
<comment type="similarity">
    <text evidence="1">Belongs to the YciI family.</text>
</comment>
<evidence type="ECO:0000256" key="1">
    <source>
        <dbReference type="ARBA" id="ARBA00007689"/>
    </source>
</evidence>
<dbReference type="EMBL" id="JAGSOJ010000004">
    <property type="protein sequence ID" value="MCM1991500.1"/>
    <property type="molecule type" value="Genomic_DNA"/>
</dbReference>
<name>A0A9J6P5G1_9CLOT</name>
<gene>
    <name evidence="3" type="ORF">KDK92_17330</name>
</gene>
<accession>A0A9J6P5G1</accession>
<proteinExistence type="inferred from homology"/>
<dbReference type="InterPro" id="IPR011008">
    <property type="entry name" value="Dimeric_a/b-barrel"/>
</dbReference>
<dbReference type="SUPFAM" id="SSF54909">
    <property type="entry name" value="Dimeric alpha+beta barrel"/>
    <property type="match status" value="1"/>
</dbReference>
<dbReference type="Pfam" id="PF03795">
    <property type="entry name" value="YCII"/>
    <property type="match status" value="1"/>
</dbReference>
<dbReference type="PANTHER" id="PTHR37828">
    <property type="entry name" value="GSR2449 PROTEIN"/>
    <property type="match status" value="1"/>
</dbReference>
<protein>
    <recommendedName>
        <fullName evidence="2">YCII-related domain-containing protein</fullName>
    </recommendedName>
</protein>
<dbReference type="Gene3D" id="3.30.70.1060">
    <property type="entry name" value="Dimeric alpha+beta barrel"/>
    <property type="match status" value="1"/>
</dbReference>
<evidence type="ECO:0000259" key="2">
    <source>
        <dbReference type="Pfam" id="PF03795"/>
    </source>
</evidence>
<comment type="caution">
    <text evidence="3">The sequence shown here is derived from an EMBL/GenBank/DDBJ whole genome shotgun (WGS) entry which is preliminary data.</text>
</comment>